<accession>A0A4U1C095</accession>
<dbReference type="Proteomes" id="UP000310477">
    <property type="component" value="Unassembled WGS sequence"/>
</dbReference>
<protein>
    <submittedName>
        <fullName evidence="1">Uncharacterized protein</fullName>
    </submittedName>
</protein>
<evidence type="ECO:0000313" key="2">
    <source>
        <dbReference type="Proteomes" id="UP000310477"/>
    </source>
</evidence>
<sequence length="145" mass="17144">MKKFYYLFFSLQLITFLLKAQEKVNIDYQYIRSNNEYHAYAVYIKSDDQNKTLEFEVTSTFLMDKLTGVSIKKGKMDIKIPFTKLDTVIKTDENTLNNLVIVASFKNLLKMKIECETVIIFKLNDERKIELPFNFCLVKNKLENN</sequence>
<reference evidence="1 2" key="1">
    <citation type="submission" date="2019-04" db="EMBL/GenBank/DDBJ databases">
        <title>Pedobacter sp. AR-2-6 sp. nov., isolated from Arctic soil.</title>
        <authorList>
            <person name="Dahal R.H."/>
            <person name="Kim D.-U."/>
        </authorList>
    </citation>
    <scope>NUCLEOTIDE SEQUENCE [LARGE SCALE GENOMIC DNA]</scope>
    <source>
        <strain evidence="1 2">AR-2-6</strain>
    </source>
</reference>
<dbReference type="EMBL" id="SWBO01000008">
    <property type="protein sequence ID" value="TKB98415.1"/>
    <property type="molecule type" value="Genomic_DNA"/>
</dbReference>
<proteinExistence type="predicted"/>
<evidence type="ECO:0000313" key="1">
    <source>
        <dbReference type="EMBL" id="TKB98415.1"/>
    </source>
</evidence>
<dbReference type="OrthoDB" id="768069at2"/>
<dbReference type="RefSeq" id="WP_136877694.1">
    <property type="nucleotide sequence ID" value="NZ_SWBO01000008.1"/>
</dbReference>
<comment type="caution">
    <text evidence="1">The sequence shown here is derived from an EMBL/GenBank/DDBJ whole genome shotgun (WGS) entry which is preliminary data.</text>
</comment>
<dbReference type="AlphaFoldDB" id="A0A4U1C095"/>
<organism evidence="1 2">
    <name type="scientific">Pedobacter cryotolerans</name>
    <dbReference type="NCBI Taxonomy" id="2571270"/>
    <lineage>
        <taxon>Bacteria</taxon>
        <taxon>Pseudomonadati</taxon>
        <taxon>Bacteroidota</taxon>
        <taxon>Sphingobacteriia</taxon>
        <taxon>Sphingobacteriales</taxon>
        <taxon>Sphingobacteriaceae</taxon>
        <taxon>Pedobacter</taxon>
    </lineage>
</organism>
<gene>
    <name evidence="1" type="ORF">FA045_13935</name>
</gene>
<name>A0A4U1C095_9SPHI</name>
<keyword evidence="2" id="KW-1185">Reference proteome</keyword>